<dbReference type="InterPro" id="IPR004622">
    <property type="entry name" value="DNA_pol_HolB"/>
</dbReference>
<evidence type="ECO:0000256" key="7">
    <source>
        <dbReference type="ARBA" id="ARBA00049244"/>
    </source>
</evidence>
<gene>
    <name evidence="9" type="ORF">VIA_003429</name>
</gene>
<evidence type="ECO:0000256" key="3">
    <source>
        <dbReference type="ARBA" id="ARBA00022679"/>
    </source>
</evidence>
<accession>A0ABM9YZH0</accession>
<keyword evidence="10" id="KW-1185">Reference proteome</keyword>
<dbReference type="InterPro" id="IPR015199">
    <property type="entry name" value="DNA_pol_III_delta_C"/>
</dbReference>
<evidence type="ECO:0000313" key="9">
    <source>
        <dbReference type="EMBL" id="EEX92784.1"/>
    </source>
</evidence>
<sequence>MMNELYPWLTPLWTEWQANLQADRFSNASLLVAEEGMGASTLVDAFSQAVICQNYPAEACGFCHGCQLMSSASHPDFHVIKPEKEGKSITVEQIRQCNRIAQESSQLSGVRLFVIEPAEAMNESAANALLKTLEEPSSTCMFLLVAHRANALLPTITSRCQQWHLTPPNSETVAQWLSSQYNGEVPLYAAHINGNAPLAALEFIEQDKVSRYTSIEKDFIAHCQQQSDAVKLAKELAADPQESLSWLWYLLSDAQKVHYGLAMPSFVPGAVKLAEVSDYQQLYSQSQALLKLLEQLRLHTGLNAELLILDWLFKFYEGTCS</sequence>
<protein>
    <recommendedName>
        <fullName evidence="2">DNA polymerase III subunit delta'</fullName>
        <ecNumber evidence="1">2.7.7.7</ecNumber>
    </recommendedName>
</protein>
<dbReference type="InterPro" id="IPR050238">
    <property type="entry name" value="DNA_Rep/Repair_Clamp_Loader"/>
</dbReference>
<dbReference type="Gene3D" id="3.40.50.300">
    <property type="entry name" value="P-loop containing nucleotide triphosphate hydrolases"/>
    <property type="match status" value="1"/>
</dbReference>
<evidence type="ECO:0000313" key="10">
    <source>
        <dbReference type="Proteomes" id="UP000003515"/>
    </source>
</evidence>
<comment type="catalytic activity">
    <reaction evidence="7">
        <text>DNA(n) + a 2'-deoxyribonucleoside 5'-triphosphate = DNA(n+1) + diphosphate</text>
        <dbReference type="Rhea" id="RHEA:22508"/>
        <dbReference type="Rhea" id="RHEA-COMP:17339"/>
        <dbReference type="Rhea" id="RHEA-COMP:17340"/>
        <dbReference type="ChEBI" id="CHEBI:33019"/>
        <dbReference type="ChEBI" id="CHEBI:61560"/>
        <dbReference type="ChEBI" id="CHEBI:173112"/>
        <dbReference type="EC" id="2.7.7.7"/>
    </reaction>
</comment>
<keyword evidence="5" id="KW-0235">DNA replication</keyword>
<dbReference type="NCBIfam" id="TIGR00678">
    <property type="entry name" value="holB"/>
    <property type="match status" value="1"/>
</dbReference>
<dbReference type="Proteomes" id="UP000003515">
    <property type="component" value="Unassembled WGS sequence"/>
</dbReference>
<dbReference type="Gene3D" id="1.20.272.10">
    <property type="match status" value="1"/>
</dbReference>
<dbReference type="SUPFAM" id="SSF52540">
    <property type="entry name" value="P-loop containing nucleoside triphosphate hydrolases"/>
    <property type="match status" value="1"/>
</dbReference>
<evidence type="ECO:0000256" key="6">
    <source>
        <dbReference type="ARBA" id="ARBA00022932"/>
    </source>
</evidence>
<evidence type="ECO:0000256" key="5">
    <source>
        <dbReference type="ARBA" id="ARBA00022705"/>
    </source>
</evidence>
<evidence type="ECO:0000256" key="4">
    <source>
        <dbReference type="ARBA" id="ARBA00022695"/>
    </source>
</evidence>
<reference evidence="9 10" key="1">
    <citation type="submission" date="2009-10" db="EMBL/GenBank/DDBJ databases">
        <authorList>
            <consortium name="Los Alamos National Laboratory (LANL)"/>
            <consortium name="National Microbial Pathogen Data Resource (NMPDR)"/>
            <person name="Munk A.C."/>
            <person name="Chertkov O."/>
            <person name="Tapia R."/>
            <person name="Green L."/>
            <person name="Rogers Y."/>
            <person name="Detter J.C."/>
            <person name="Bruce D."/>
            <person name="Brettin T.S."/>
            <person name="Colwell R.R."/>
            <person name="Huq A."/>
            <person name="Grim C.J."/>
            <person name="Hasan N.A."/>
            <person name="Bartels D."/>
            <person name="Vonstein V."/>
        </authorList>
    </citation>
    <scope>NUCLEOTIDE SEQUENCE [LARGE SCALE GENOMIC DNA]</scope>
    <source>
        <strain evidence="9 10">CIP 102891</strain>
    </source>
</reference>
<dbReference type="PANTHER" id="PTHR11669:SF8">
    <property type="entry name" value="DNA POLYMERASE III SUBUNIT DELTA"/>
    <property type="match status" value="1"/>
</dbReference>
<dbReference type="Pfam" id="PF13177">
    <property type="entry name" value="DNA_pol3_delta2"/>
    <property type="match status" value="1"/>
</dbReference>
<dbReference type="Pfam" id="PF09115">
    <property type="entry name" value="DNApol3-delta_C"/>
    <property type="match status" value="1"/>
</dbReference>
<keyword evidence="4 9" id="KW-0548">Nucleotidyltransferase</keyword>
<feature type="domain" description="DNA polymerase III delta subunit C-terminal" evidence="8">
    <location>
        <begin position="212"/>
        <end position="315"/>
    </location>
</feature>
<dbReference type="GO" id="GO:0003887">
    <property type="term" value="F:DNA-directed DNA polymerase activity"/>
    <property type="evidence" value="ECO:0007669"/>
    <property type="project" value="UniProtKB-EC"/>
</dbReference>
<dbReference type="EC" id="2.7.7.7" evidence="1"/>
<keyword evidence="3 9" id="KW-0808">Transferase</keyword>
<evidence type="ECO:0000256" key="2">
    <source>
        <dbReference type="ARBA" id="ARBA00014363"/>
    </source>
</evidence>
<evidence type="ECO:0000259" key="8">
    <source>
        <dbReference type="Pfam" id="PF09115"/>
    </source>
</evidence>
<organism evidence="9 10">
    <name type="scientific">Vibrio orientalis CIP 102891 = ATCC 33934</name>
    <dbReference type="NCBI Taxonomy" id="675816"/>
    <lineage>
        <taxon>Bacteria</taxon>
        <taxon>Pseudomonadati</taxon>
        <taxon>Pseudomonadota</taxon>
        <taxon>Gammaproteobacteria</taxon>
        <taxon>Vibrionales</taxon>
        <taxon>Vibrionaceae</taxon>
        <taxon>Vibrio</taxon>
        <taxon>Vibrio oreintalis group</taxon>
    </lineage>
</organism>
<comment type="caution">
    <text evidence="9">The sequence shown here is derived from an EMBL/GenBank/DDBJ whole genome shotgun (WGS) entry which is preliminary data.</text>
</comment>
<dbReference type="InterPro" id="IPR008921">
    <property type="entry name" value="DNA_pol3_clamp-load_cplx_C"/>
</dbReference>
<proteinExistence type="predicted"/>
<dbReference type="SUPFAM" id="SSF48019">
    <property type="entry name" value="post-AAA+ oligomerization domain-like"/>
    <property type="match status" value="1"/>
</dbReference>
<dbReference type="PANTHER" id="PTHR11669">
    <property type="entry name" value="REPLICATION FACTOR C / DNA POLYMERASE III GAMMA-TAU SUBUNIT"/>
    <property type="match status" value="1"/>
</dbReference>
<name>A0ABM9YZH0_VIBOR</name>
<dbReference type="InterPro" id="IPR027417">
    <property type="entry name" value="P-loop_NTPase"/>
</dbReference>
<keyword evidence="6" id="KW-0239">DNA-directed DNA polymerase</keyword>
<dbReference type="EMBL" id="ACZV01000005">
    <property type="protein sequence ID" value="EEX92784.1"/>
    <property type="molecule type" value="Genomic_DNA"/>
</dbReference>
<evidence type="ECO:0000256" key="1">
    <source>
        <dbReference type="ARBA" id="ARBA00012417"/>
    </source>
</evidence>